<protein>
    <submittedName>
        <fullName evidence="1">Uncharacterized protein</fullName>
    </submittedName>
</protein>
<reference evidence="1 2" key="1">
    <citation type="journal article" date="1991" name="Int. J. Syst. Bacteriol.">
        <title>Description of the erythromycin-producing bacterium Arthrobacter sp. strain NRRL B-3381 as Aeromicrobium erythreum gen. nov., sp. nov.</title>
        <authorList>
            <person name="Miller E.S."/>
            <person name="Woese C.R."/>
            <person name="Brenner S."/>
        </authorList>
    </citation>
    <scope>NUCLEOTIDE SEQUENCE [LARGE SCALE GENOMIC DNA]</scope>
    <source>
        <strain evidence="1 2">AR18</strain>
    </source>
</reference>
<dbReference type="EMBL" id="CP011502">
    <property type="protein sequence ID" value="ALX04306.1"/>
    <property type="molecule type" value="Genomic_DNA"/>
</dbReference>
<name>A0A0U4D7Z1_9ACTN</name>
<accession>A0A0U4D7Z1</accession>
<evidence type="ECO:0000313" key="1">
    <source>
        <dbReference type="EMBL" id="ALX04306.1"/>
    </source>
</evidence>
<dbReference type="PATRIC" id="fig|2041.4.peg.1294"/>
<dbReference type="KEGG" id="aer:AERYTH_06165"/>
<evidence type="ECO:0000313" key="2">
    <source>
        <dbReference type="Proteomes" id="UP000067689"/>
    </source>
</evidence>
<dbReference type="AlphaFoldDB" id="A0A0U4D7Z1"/>
<organism evidence="1 2">
    <name type="scientific">Aeromicrobium erythreum</name>
    <dbReference type="NCBI Taxonomy" id="2041"/>
    <lineage>
        <taxon>Bacteria</taxon>
        <taxon>Bacillati</taxon>
        <taxon>Actinomycetota</taxon>
        <taxon>Actinomycetes</taxon>
        <taxon>Propionibacteriales</taxon>
        <taxon>Nocardioidaceae</taxon>
        <taxon>Aeromicrobium</taxon>
    </lineage>
</organism>
<sequence length="89" mass="10282">MFRGGLRFHKVRAYRFRAEGHSTAWHIEGAYDTLVEVVPSEWVGELLAAEPSETWGFWTIRHYLIYIDGEGAYEVAAQDVEWLPEENAP</sequence>
<keyword evidence="2" id="KW-1185">Reference proteome</keyword>
<gene>
    <name evidence="1" type="ORF">AERYTH_06165</name>
</gene>
<dbReference type="Proteomes" id="UP000067689">
    <property type="component" value="Chromosome"/>
</dbReference>
<dbReference type="STRING" id="2041.AERYTH_06165"/>
<proteinExistence type="predicted"/>